<evidence type="ECO:0000256" key="2">
    <source>
        <dbReference type="ARBA" id="ARBA00022737"/>
    </source>
</evidence>
<comment type="caution">
    <text evidence="4">The sequence shown here is derived from an EMBL/GenBank/DDBJ whole genome shotgun (WGS) entry which is preliminary data.</text>
</comment>
<dbReference type="SMART" id="SM00365">
    <property type="entry name" value="LRR_SD22"/>
    <property type="match status" value="3"/>
</dbReference>
<accession>A0ABQ1L7E3</accession>
<dbReference type="PROSITE" id="PS51450">
    <property type="entry name" value="LRR"/>
    <property type="match status" value="2"/>
</dbReference>
<dbReference type="InterPro" id="IPR001611">
    <property type="entry name" value="Leu-rich_rpt"/>
</dbReference>
<dbReference type="SUPFAM" id="SSF52047">
    <property type="entry name" value="RNI-like"/>
    <property type="match status" value="1"/>
</dbReference>
<dbReference type="PANTHER" id="PTHR48051">
    <property type="match status" value="1"/>
</dbReference>
<evidence type="ECO:0000313" key="5">
    <source>
        <dbReference type="Proteomes" id="UP000636010"/>
    </source>
</evidence>
<keyword evidence="1" id="KW-0433">Leucine-rich repeat</keyword>
<name>A0ABQ1L7E3_9BACT</name>
<dbReference type="SUPFAM" id="SSF52075">
    <property type="entry name" value="Outer arm dynein light chain 1"/>
    <property type="match status" value="1"/>
</dbReference>
<dbReference type="InterPro" id="IPR055414">
    <property type="entry name" value="LRR_R13L4/SHOC2-like"/>
</dbReference>
<sequence>MVLTNGNSIEMQNGKAVIVLTDSSYIDTKISRDSAISELRRIPKFSFSTHSPTKSFTKHDGLRNSTRKDTITHLTFADLKKLPLFQILKCKNLKEIELIGSSTKKLPWLLNWKLFGLDSLRKITIYNYACKKPFRFSKNRNIKELVYRDSPYASAPKSFHKLKNLKKIDFVRNDFRPTEKFNLHRLAKLESANLSNNSVLIKNLANDTVQNLTQLILSFNQLKAVPKEIGYFPELIELQLAENEIVSQNIDPAIGTLRKLVMLSFYKNNLTEVPDYFFNSPHLTEFDIYYNNVEKLPETLTSAQKLERLFLANNRIFQLPENMGNLNNLKELYLHHNRISYLPESMKKLANITDFHVNNNYLNAFPSCALSFNKLEDLDISFNEIHSIPEAITSLNHLKYLWIRGITFEAESKSKAESIIQTLEQLQKQGVKVSIELDQENL</sequence>
<dbReference type="Gene3D" id="3.80.10.10">
    <property type="entry name" value="Ribonuclease Inhibitor"/>
    <property type="match status" value="1"/>
</dbReference>
<dbReference type="Proteomes" id="UP000636010">
    <property type="component" value="Unassembled WGS sequence"/>
</dbReference>
<dbReference type="EMBL" id="BMEC01000001">
    <property type="protein sequence ID" value="GGC19058.1"/>
    <property type="molecule type" value="Genomic_DNA"/>
</dbReference>
<proteinExistence type="predicted"/>
<dbReference type="InterPro" id="IPR032675">
    <property type="entry name" value="LRR_dom_sf"/>
</dbReference>
<dbReference type="InterPro" id="IPR050216">
    <property type="entry name" value="LRR_domain-containing"/>
</dbReference>
<dbReference type="SMART" id="SM00369">
    <property type="entry name" value="LRR_TYP"/>
    <property type="match status" value="6"/>
</dbReference>
<keyword evidence="5" id="KW-1185">Reference proteome</keyword>
<dbReference type="Pfam" id="PF23598">
    <property type="entry name" value="LRR_14"/>
    <property type="match status" value="1"/>
</dbReference>
<reference evidence="5" key="1">
    <citation type="journal article" date="2019" name="Int. J. Syst. Evol. Microbiol.">
        <title>The Global Catalogue of Microorganisms (GCM) 10K type strain sequencing project: providing services to taxonomists for standard genome sequencing and annotation.</title>
        <authorList>
            <consortium name="The Broad Institute Genomics Platform"/>
            <consortium name="The Broad Institute Genome Sequencing Center for Infectious Disease"/>
            <person name="Wu L."/>
            <person name="Ma J."/>
        </authorList>
    </citation>
    <scope>NUCLEOTIDE SEQUENCE [LARGE SCALE GENOMIC DNA]</scope>
    <source>
        <strain evidence="5">CGMCC 1.10832</strain>
    </source>
</reference>
<keyword evidence="2" id="KW-0677">Repeat</keyword>
<evidence type="ECO:0000313" key="4">
    <source>
        <dbReference type="EMBL" id="GGC19058.1"/>
    </source>
</evidence>
<dbReference type="SMART" id="SM00364">
    <property type="entry name" value="LRR_BAC"/>
    <property type="match status" value="6"/>
</dbReference>
<protein>
    <recommendedName>
        <fullName evidence="3">Disease resistance R13L4/SHOC-2-like LRR domain-containing protein</fullName>
    </recommendedName>
</protein>
<evidence type="ECO:0000259" key="3">
    <source>
        <dbReference type="Pfam" id="PF23598"/>
    </source>
</evidence>
<organism evidence="4 5">
    <name type="scientific">Marivirga lumbricoides</name>
    <dbReference type="NCBI Taxonomy" id="1046115"/>
    <lineage>
        <taxon>Bacteria</taxon>
        <taxon>Pseudomonadati</taxon>
        <taxon>Bacteroidota</taxon>
        <taxon>Cytophagia</taxon>
        <taxon>Cytophagales</taxon>
        <taxon>Marivirgaceae</taxon>
        <taxon>Marivirga</taxon>
    </lineage>
</organism>
<gene>
    <name evidence="4" type="ORF">GCM10011506_00050</name>
</gene>
<feature type="domain" description="Disease resistance R13L4/SHOC-2-like LRR" evidence="3">
    <location>
        <begin position="305"/>
        <end position="428"/>
    </location>
</feature>
<dbReference type="PANTHER" id="PTHR48051:SF1">
    <property type="entry name" value="RAS SUPPRESSOR PROTEIN 1"/>
    <property type="match status" value="1"/>
</dbReference>
<dbReference type="InterPro" id="IPR003591">
    <property type="entry name" value="Leu-rich_rpt_typical-subtyp"/>
</dbReference>
<evidence type="ECO:0000256" key="1">
    <source>
        <dbReference type="ARBA" id="ARBA00022614"/>
    </source>
</evidence>